<organism evidence="2 3">
    <name type="scientific">Haloactinopolyspora alba</name>
    <dbReference type="NCBI Taxonomy" id="648780"/>
    <lineage>
        <taxon>Bacteria</taxon>
        <taxon>Bacillati</taxon>
        <taxon>Actinomycetota</taxon>
        <taxon>Actinomycetes</taxon>
        <taxon>Jiangellales</taxon>
        <taxon>Jiangellaceae</taxon>
        <taxon>Haloactinopolyspora</taxon>
    </lineage>
</organism>
<evidence type="ECO:0000313" key="3">
    <source>
        <dbReference type="Proteomes" id="UP000243528"/>
    </source>
</evidence>
<protein>
    <submittedName>
        <fullName evidence="2">Uncharacterized protein</fullName>
    </submittedName>
</protein>
<accession>A0A2P8DPH7</accession>
<keyword evidence="1" id="KW-0472">Membrane</keyword>
<evidence type="ECO:0000313" key="2">
    <source>
        <dbReference type="EMBL" id="PSK99129.1"/>
    </source>
</evidence>
<keyword evidence="3" id="KW-1185">Reference proteome</keyword>
<dbReference type="AlphaFoldDB" id="A0A2P8DPH7"/>
<dbReference type="Proteomes" id="UP000243528">
    <property type="component" value="Unassembled WGS sequence"/>
</dbReference>
<comment type="caution">
    <text evidence="2">The sequence shown here is derived from an EMBL/GenBank/DDBJ whole genome shotgun (WGS) entry which is preliminary data.</text>
</comment>
<name>A0A2P8DPH7_9ACTN</name>
<dbReference type="RefSeq" id="WP_276320022.1">
    <property type="nucleotide sequence ID" value="NZ_PYGE01000018.1"/>
</dbReference>
<reference evidence="2 3" key="1">
    <citation type="submission" date="2018-03" db="EMBL/GenBank/DDBJ databases">
        <title>Genomic Encyclopedia of Archaeal and Bacterial Type Strains, Phase II (KMG-II): from individual species to whole genera.</title>
        <authorList>
            <person name="Goeker M."/>
        </authorList>
    </citation>
    <scope>NUCLEOTIDE SEQUENCE [LARGE SCALE GENOMIC DNA]</scope>
    <source>
        <strain evidence="2 3">DSM 45211</strain>
    </source>
</reference>
<proteinExistence type="predicted"/>
<feature type="transmembrane region" description="Helical" evidence="1">
    <location>
        <begin position="6"/>
        <end position="26"/>
    </location>
</feature>
<gene>
    <name evidence="2" type="ORF">CLV30_11830</name>
</gene>
<keyword evidence="1" id="KW-1133">Transmembrane helix</keyword>
<keyword evidence="1" id="KW-0812">Transmembrane</keyword>
<evidence type="ECO:0000256" key="1">
    <source>
        <dbReference type="SAM" id="Phobius"/>
    </source>
</evidence>
<sequence length="44" mass="4916">MEVAVWTAVFLGGDLLVLIFLILWAVRKDRQKAARASDEQQDAA</sequence>
<dbReference type="EMBL" id="PYGE01000018">
    <property type="protein sequence ID" value="PSK99129.1"/>
    <property type="molecule type" value="Genomic_DNA"/>
</dbReference>